<dbReference type="GO" id="GO:0009166">
    <property type="term" value="P:nucleotide catabolic process"/>
    <property type="evidence" value="ECO:0007669"/>
    <property type="project" value="InterPro"/>
</dbReference>
<dbReference type="InterPro" id="IPR006179">
    <property type="entry name" value="5_nucleotidase/apyrase"/>
</dbReference>
<dbReference type="SUPFAM" id="SSF55816">
    <property type="entry name" value="5'-nucleotidase (syn. UDP-sugar hydrolase), C-terminal domain"/>
    <property type="match status" value="1"/>
</dbReference>
<keyword evidence="1" id="KW-0547">Nucleotide-binding</keyword>
<accession>A0A5P6PGX2</accession>
<dbReference type="GO" id="GO:0030288">
    <property type="term" value="C:outer membrane-bounded periplasmic space"/>
    <property type="evidence" value="ECO:0007669"/>
    <property type="project" value="TreeGrafter"/>
</dbReference>
<protein>
    <submittedName>
        <fullName evidence="3">Bifunctional metallophosphatase/5'-nucleotidase</fullName>
    </submittedName>
</protein>
<dbReference type="OrthoDB" id="5469761at2"/>
<comment type="similarity">
    <text evidence="1">Belongs to the 5'-nucleotidase family.</text>
</comment>
<dbReference type="KEGG" id="bbet:F8237_35745"/>
<organism evidence="3 4">
    <name type="scientific">Bradyrhizobium betae</name>
    <dbReference type="NCBI Taxonomy" id="244734"/>
    <lineage>
        <taxon>Bacteria</taxon>
        <taxon>Pseudomonadati</taxon>
        <taxon>Pseudomonadota</taxon>
        <taxon>Alphaproteobacteria</taxon>
        <taxon>Hyphomicrobiales</taxon>
        <taxon>Nitrobacteraceae</taxon>
        <taxon>Bradyrhizobium</taxon>
    </lineage>
</organism>
<geneLocation type="plasmid" evidence="4">
    <name>pbbpl7hg1</name>
</geneLocation>
<evidence type="ECO:0000256" key="1">
    <source>
        <dbReference type="RuleBase" id="RU362119"/>
    </source>
</evidence>
<dbReference type="Gene3D" id="3.60.21.10">
    <property type="match status" value="1"/>
</dbReference>
<name>A0A5P6PGX2_9BRAD</name>
<dbReference type="GO" id="GO:0016787">
    <property type="term" value="F:hydrolase activity"/>
    <property type="evidence" value="ECO:0007669"/>
    <property type="project" value="UniProtKB-KW"/>
</dbReference>
<dbReference type="InterPro" id="IPR036907">
    <property type="entry name" value="5'-Nucleotdase_C_sf"/>
</dbReference>
<evidence type="ECO:0000259" key="2">
    <source>
        <dbReference type="Pfam" id="PF02872"/>
    </source>
</evidence>
<dbReference type="SUPFAM" id="SSF56300">
    <property type="entry name" value="Metallo-dependent phosphatases"/>
    <property type="match status" value="1"/>
</dbReference>
<dbReference type="Pfam" id="PF02872">
    <property type="entry name" value="5_nucleotid_C"/>
    <property type="match status" value="1"/>
</dbReference>
<dbReference type="Proteomes" id="UP000325641">
    <property type="component" value="Plasmid pBbPL7HG1"/>
</dbReference>
<feature type="domain" description="5'-Nucleotidase C-terminal" evidence="2">
    <location>
        <begin position="316"/>
        <end position="435"/>
    </location>
</feature>
<gene>
    <name evidence="3" type="ORF">F8237_35745</name>
</gene>
<keyword evidence="3" id="KW-0614">Plasmid</keyword>
<evidence type="ECO:0000313" key="3">
    <source>
        <dbReference type="EMBL" id="QFI77642.1"/>
    </source>
</evidence>
<dbReference type="Gene3D" id="3.90.780.10">
    <property type="entry name" value="5'-Nucleotidase, C-terminal domain"/>
    <property type="match status" value="1"/>
</dbReference>
<dbReference type="InterPro" id="IPR029052">
    <property type="entry name" value="Metallo-depent_PP-like"/>
</dbReference>
<keyword evidence="1" id="KW-0378">Hydrolase</keyword>
<dbReference type="GO" id="GO:0000166">
    <property type="term" value="F:nucleotide binding"/>
    <property type="evidence" value="ECO:0007669"/>
    <property type="project" value="UniProtKB-KW"/>
</dbReference>
<dbReference type="PRINTS" id="PR01607">
    <property type="entry name" value="APYRASEFAMLY"/>
</dbReference>
<dbReference type="EMBL" id="CP044544">
    <property type="protein sequence ID" value="QFI77642.1"/>
    <property type="molecule type" value="Genomic_DNA"/>
</dbReference>
<dbReference type="AlphaFoldDB" id="A0A5P6PGX2"/>
<dbReference type="PANTHER" id="PTHR11575:SF24">
    <property type="entry name" value="5'-NUCLEOTIDASE"/>
    <property type="match status" value="1"/>
</dbReference>
<sequence length="482" mass="52483">MTQSCNLTVIQINDTHGYLEPHPELVWSGSKASYPTLGGYARIASLLNSARRENPGNVLVLDNGDTFHGTYPAAVSRGEALIPLVNALKLDAMTAHWEFAWGPAHFRKVVDRLDHPMLAINCYDKATGDRAFPASVALECAGLRVGVIGIAATILDKSMPPHFSEGLRFTLGLDELPAEINRLKCAERVDLIVVLSHLGFPQDVKLAASVKGIDILVSGHTHNRLERPARIGNTLIIQSGCHGSFVGRLDLNVTDGRISDVQHQLISVSDAIEPDPVMQRLVDEVMSPHRAMLAEIVGNTPIGLHRDTILSASMDDVLLAAAAKAGETDIAFSNGWRYGAPVPPGPVTMNDLWNIIPSNPPISTVDLTGVEIQEMMEESLERTFSADPFGQMGGYLKRFRGLTIYGKLENPPGHRIEHIFTADAALAADHSYKAAFVTAQGVPQKFGRNRQDLPVKAINALQDYFRRQSTHPNEGLGRFIPV</sequence>
<proteinExistence type="inferred from homology"/>
<evidence type="ECO:0000313" key="4">
    <source>
        <dbReference type="Proteomes" id="UP000325641"/>
    </source>
</evidence>
<dbReference type="RefSeq" id="WP_100554901.1">
    <property type="nucleotide sequence ID" value="NZ_CP044544.1"/>
</dbReference>
<reference evidence="4" key="1">
    <citation type="submission" date="2019-10" db="EMBL/GenBank/DDBJ databases">
        <title>Complete Genome Sequence of Bradyrhizobium betae type strain PL7HG1T.</title>
        <authorList>
            <person name="Bromfield E.S.P."/>
            <person name="Cloutier S."/>
        </authorList>
    </citation>
    <scope>NUCLEOTIDE SEQUENCE [LARGE SCALE GENOMIC DNA]</scope>
    <source>
        <strain evidence="4">PL7HG1</strain>
        <plasmid evidence="4">pbbpl7hg1</plasmid>
    </source>
</reference>
<dbReference type="PANTHER" id="PTHR11575">
    <property type="entry name" value="5'-NUCLEOTIDASE-RELATED"/>
    <property type="match status" value="1"/>
</dbReference>
<dbReference type="InterPro" id="IPR008334">
    <property type="entry name" value="5'-Nucleotdase_C"/>
</dbReference>